<dbReference type="AlphaFoldDB" id="A0A426XHA5"/>
<evidence type="ECO:0000313" key="3">
    <source>
        <dbReference type="Proteomes" id="UP000287651"/>
    </source>
</evidence>
<comment type="caution">
    <text evidence="2">The sequence shown here is derived from an EMBL/GenBank/DDBJ whole genome shotgun (WGS) entry which is preliminary data.</text>
</comment>
<dbReference type="Proteomes" id="UP000287651">
    <property type="component" value="Unassembled WGS sequence"/>
</dbReference>
<feature type="compositionally biased region" description="Low complexity" evidence="1">
    <location>
        <begin position="29"/>
        <end position="40"/>
    </location>
</feature>
<name>A0A426XHA5_ENSVE</name>
<feature type="region of interest" description="Disordered" evidence="1">
    <location>
        <begin position="29"/>
        <end position="56"/>
    </location>
</feature>
<gene>
    <name evidence="2" type="ORF">B296_00046887</name>
</gene>
<reference evidence="2 3" key="1">
    <citation type="journal article" date="2014" name="Agronomy (Basel)">
        <title>A Draft Genome Sequence for Ensete ventricosum, the Drought-Tolerant Tree Against Hunger.</title>
        <authorList>
            <person name="Harrison J."/>
            <person name="Moore K.A."/>
            <person name="Paszkiewicz K."/>
            <person name="Jones T."/>
            <person name="Grant M."/>
            <person name="Ambacheew D."/>
            <person name="Muzemil S."/>
            <person name="Studholme D.J."/>
        </authorList>
    </citation>
    <scope>NUCLEOTIDE SEQUENCE [LARGE SCALE GENOMIC DNA]</scope>
</reference>
<proteinExistence type="predicted"/>
<evidence type="ECO:0000313" key="2">
    <source>
        <dbReference type="EMBL" id="RRT38844.1"/>
    </source>
</evidence>
<evidence type="ECO:0000256" key="1">
    <source>
        <dbReference type="SAM" id="MobiDB-lite"/>
    </source>
</evidence>
<accession>A0A426XHA5</accession>
<dbReference type="EMBL" id="AMZH03020804">
    <property type="protein sequence ID" value="RRT38844.1"/>
    <property type="molecule type" value="Genomic_DNA"/>
</dbReference>
<feature type="compositionally biased region" description="Pro residues" evidence="1">
    <location>
        <begin position="41"/>
        <end position="56"/>
    </location>
</feature>
<dbReference type="PROSITE" id="PS51257">
    <property type="entry name" value="PROKAR_LIPOPROTEIN"/>
    <property type="match status" value="1"/>
</dbReference>
<sequence>MLMMRSGAFGPTSSGCALTNPTICTQWSPDLSSSSWASSSPLPPTSSSPKPQPLRL</sequence>
<organism evidence="2 3">
    <name type="scientific">Ensete ventricosum</name>
    <name type="common">Abyssinian banana</name>
    <name type="synonym">Musa ensete</name>
    <dbReference type="NCBI Taxonomy" id="4639"/>
    <lineage>
        <taxon>Eukaryota</taxon>
        <taxon>Viridiplantae</taxon>
        <taxon>Streptophyta</taxon>
        <taxon>Embryophyta</taxon>
        <taxon>Tracheophyta</taxon>
        <taxon>Spermatophyta</taxon>
        <taxon>Magnoliopsida</taxon>
        <taxon>Liliopsida</taxon>
        <taxon>Zingiberales</taxon>
        <taxon>Musaceae</taxon>
        <taxon>Ensete</taxon>
    </lineage>
</organism>
<protein>
    <submittedName>
        <fullName evidence="2">Uncharacterized protein</fullName>
    </submittedName>
</protein>